<dbReference type="GO" id="GO:0016020">
    <property type="term" value="C:membrane"/>
    <property type="evidence" value="ECO:0007669"/>
    <property type="project" value="UniProtKB-SubCell"/>
</dbReference>
<evidence type="ECO:0000256" key="3">
    <source>
        <dbReference type="ARBA" id="ARBA00022692"/>
    </source>
</evidence>
<evidence type="ECO:0000256" key="9">
    <source>
        <dbReference type="SAM" id="SignalP"/>
    </source>
</evidence>
<comment type="caution">
    <text evidence="10">The sequence shown here is derived from an EMBL/GenBank/DDBJ whole genome shotgun (WGS) entry which is preliminary data.</text>
</comment>
<dbReference type="PANTHER" id="PTHR24282">
    <property type="entry name" value="CYTOCHROME P450 FAMILY MEMBER"/>
    <property type="match status" value="1"/>
</dbReference>
<keyword evidence="6" id="KW-0560">Oxidoreductase</keyword>
<dbReference type="SUPFAM" id="SSF48264">
    <property type="entry name" value="Cytochrome P450"/>
    <property type="match status" value="1"/>
</dbReference>
<reference evidence="10 11" key="1">
    <citation type="journal article" date="2024" name="J Genomics">
        <title>Draft genome sequencing and assembly of Favolaschia claudopus CIRM-BRFM 2984 isolated from oak limbs.</title>
        <authorList>
            <person name="Navarro D."/>
            <person name="Drula E."/>
            <person name="Chaduli D."/>
            <person name="Cazenave R."/>
            <person name="Ahrendt S."/>
            <person name="Wang J."/>
            <person name="Lipzen A."/>
            <person name="Daum C."/>
            <person name="Barry K."/>
            <person name="Grigoriev I.V."/>
            <person name="Favel A."/>
            <person name="Rosso M.N."/>
            <person name="Martin F."/>
        </authorList>
    </citation>
    <scope>NUCLEOTIDE SEQUENCE [LARGE SCALE GENOMIC DNA]</scope>
    <source>
        <strain evidence="10 11">CIRM-BRFM 2984</strain>
    </source>
</reference>
<evidence type="ECO:0000256" key="5">
    <source>
        <dbReference type="ARBA" id="ARBA00022989"/>
    </source>
</evidence>
<comment type="subcellular location">
    <subcellularLocation>
        <location evidence="1">Membrane</location>
    </subcellularLocation>
</comment>
<feature type="chain" id="PRO_5043721026" evidence="9">
    <location>
        <begin position="25"/>
        <end position="195"/>
    </location>
</feature>
<dbReference type="GO" id="GO:0005506">
    <property type="term" value="F:iron ion binding"/>
    <property type="evidence" value="ECO:0007669"/>
    <property type="project" value="InterPro"/>
</dbReference>
<dbReference type="Proteomes" id="UP001362999">
    <property type="component" value="Unassembled WGS sequence"/>
</dbReference>
<dbReference type="GO" id="GO:0004497">
    <property type="term" value="F:monooxygenase activity"/>
    <property type="evidence" value="ECO:0007669"/>
    <property type="project" value="InterPro"/>
</dbReference>
<evidence type="ECO:0000313" key="11">
    <source>
        <dbReference type="Proteomes" id="UP001362999"/>
    </source>
</evidence>
<keyword evidence="3" id="KW-0812">Transmembrane</keyword>
<evidence type="ECO:0000256" key="2">
    <source>
        <dbReference type="ARBA" id="ARBA00022617"/>
    </source>
</evidence>
<keyword evidence="4" id="KW-0479">Metal-binding</keyword>
<organism evidence="10 11">
    <name type="scientific">Favolaschia claudopus</name>
    <dbReference type="NCBI Taxonomy" id="2862362"/>
    <lineage>
        <taxon>Eukaryota</taxon>
        <taxon>Fungi</taxon>
        <taxon>Dikarya</taxon>
        <taxon>Basidiomycota</taxon>
        <taxon>Agaricomycotina</taxon>
        <taxon>Agaricomycetes</taxon>
        <taxon>Agaricomycetidae</taxon>
        <taxon>Agaricales</taxon>
        <taxon>Marasmiineae</taxon>
        <taxon>Mycenaceae</taxon>
        <taxon>Favolaschia</taxon>
    </lineage>
</organism>
<evidence type="ECO:0000256" key="6">
    <source>
        <dbReference type="ARBA" id="ARBA00023002"/>
    </source>
</evidence>
<keyword evidence="8" id="KW-0472">Membrane</keyword>
<protein>
    <submittedName>
        <fullName evidence="10">Cytochrome P450</fullName>
    </submittedName>
</protein>
<keyword evidence="7" id="KW-0408">Iron</keyword>
<evidence type="ECO:0000313" key="10">
    <source>
        <dbReference type="EMBL" id="KAK7016079.1"/>
    </source>
</evidence>
<gene>
    <name evidence="10" type="ORF">R3P38DRAFT_3203865</name>
</gene>
<keyword evidence="2" id="KW-0349">Heme</keyword>
<name>A0AAW0ASP8_9AGAR</name>
<feature type="signal peptide" evidence="9">
    <location>
        <begin position="1"/>
        <end position="24"/>
    </location>
</feature>
<sequence>MSTVSLLAEALILYALLRILKVLYDEHTCALRKVSGPPSQHWLRGNRTQVVDNLDGREGIWTKEYGHTVRLNGVLGFSMLYTTDTKALQHVLTNSYICQKSEASRWHLGRLVGPGVLVVEGDEHKKQRKVMNPAFGPVHLRALTELFVETSKQLRDVWTSKAVENGGTAKIDVIPYLGTAALDIIGKAGTSTSTL</sequence>
<dbReference type="GO" id="GO:0020037">
    <property type="term" value="F:heme binding"/>
    <property type="evidence" value="ECO:0007669"/>
    <property type="project" value="InterPro"/>
</dbReference>
<dbReference type="PANTHER" id="PTHR24282:SF211">
    <property type="entry name" value="CYTOCHROME P450-RELATED"/>
    <property type="match status" value="1"/>
</dbReference>
<dbReference type="InterPro" id="IPR050665">
    <property type="entry name" value="Cytochrome_P450_Monooxygen"/>
</dbReference>
<dbReference type="InterPro" id="IPR036396">
    <property type="entry name" value="Cyt_P450_sf"/>
</dbReference>
<accession>A0AAW0ASP8</accession>
<dbReference type="InterPro" id="IPR001128">
    <property type="entry name" value="Cyt_P450"/>
</dbReference>
<dbReference type="AlphaFoldDB" id="A0AAW0ASP8"/>
<proteinExistence type="predicted"/>
<dbReference type="GO" id="GO:0016705">
    <property type="term" value="F:oxidoreductase activity, acting on paired donors, with incorporation or reduction of molecular oxygen"/>
    <property type="evidence" value="ECO:0007669"/>
    <property type="project" value="InterPro"/>
</dbReference>
<evidence type="ECO:0000256" key="7">
    <source>
        <dbReference type="ARBA" id="ARBA00023004"/>
    </source>
</evidence>
<dbReference type="Gene3D" id="1.10.630.10">
    <property type="entry name" value="Cytochrome P450"/>
    <property type="match status" value="1"/>
</dbReference>
<evidence type="ECO:0000256" key="1">
    <source>
        <dbReference type="ARBA" id="ARBA00004370"/>
    </source>
</evidence>
<keyword evidence="5" id="KW-1133">Transmembrane helix</keyword>
<keyword evidence="9" id="KW-0732">Signal</keyword>
<keyword evidence="11" id="KW-1185">Reference proteome</keyword>
<evidence type="ECO:0000256" key="8">
    <source>
        <dbReference type="ARBA" id="ARBA00023136"/>
    </source>
</evidence>
<dbReference type="EMBL" id="JAWWNJ010000052">
    <property type="protein sequence ID" value="KAK7016079.1"/>
    <property type="molecule type" value="Genomic_DNA"/>
</dbReference>
<evidence type="ECO:0000256" key="4">
    <source>
        <dbReference type="ARBA" id="ARBA00022723"/>
    </source>
</evidence>
<dbReference type="Pfam" id="PF00067">
    <property type="entry name" value="p450"/>
    <property type="match status" value="1"/>
</dbReference>